<dbReference type="GO" id="GO:0004222">
    <property type="term" value="F:metalloendopeptidase activity"/>
    <property type="evidence" value="ECO:0007669"/>
    <property type="project" value="InterPro"/>
</dbReference>
<evidence type="ECO:0000256" key="7">
    <source>
        <dbReference type="PIRSR" id="PIRSR600841-2"/>
    </source>
</evidence>
<feature type="disulfide bond" evidence="8">
    <location>
        <begin position="334"/>
        <end position="349"/>
    </location>
</feature>
<dbReference type="InterPro" id="IPR050570">
    <property type="entry name" value="Cell_wall_metabolism_enzyme"/>
</dbReference>
<dbReference type="InterPro" id="IPR011055">
    <property type="entry name" value="Dup_hybrid_motif"/>
</dbReference>
<keyword evidence="9" id="KW-0732">Signal</keyword>
<evidence type="ECO:0000256" key="1">
    <source>
        <dbReference type="ARBA" id="ARBA00022670"/>
    </source>
</evidence>
<feature type="binding site" evidence="7">
    <location>
        <position position="215"/>
    </location>
    <ligand>
        <name>Zn(2+)</name>
        <dbReference type="ChEBI" id="CHEBI:29105"/>
    </ligand>
</feature>
<keyword evidence="2 7" id="KW-0479">Metal-binding</keyword>
<keyword evidence="8" id="KW-1015">Disulfide bond</keyword>
<evidence type="ECO:0000256" key="2">
    <source>
        <dbReference type="ARBA" id="ARBA00022723"/>
    </source>
</evidence>
<dbReference type="Gene3D" id="2.70.70.10">
    <property type="entry name" value="Glucose Permease (Domain IIA)"/>
    <property type="match status" value="1"/>
</dbReference>
<dbReference type="PANTHER" id="PTHR21666">
    <property type="entry name" value="PEPTIDASE-RELATED"/>
    <property type="match status" value="1"/>
</dbReference>
<comment type="caution">
    <text evidence="11">The sequence shown here is derived from an EMBL/GenBank/DDBJ whole genome shotgun (WGS) entry which is preliminary data.</text>
</comment>
<feature type="chain" id="PRO_5002475226" evidence="9">
    <location>
        <begin position="21"/>
        <end position="357"/>
    </location>
</feature>
<dbReference type="AlphaFoldDB" id="A0A0F4QE39"/>
<evidence type="ECO:0000313" key="11">
    <source>
        <dbReference type="EMBL" id="KJZ05936.1"/>
    </source>
</evidence>
<dbReference type="InterPro" id="IPR016047">
    <property type="entry name" value="M23ase_b-sheet_dom"/>
</dbReference>
<keyword evidence="5" id="KW-0482">Metalloprotease</keyword>
<comment type="cofactor">
    <cofactor evidence="7">
        <name>Zn(2+)</name>
        <dbReference type="ChEBI" id="CHEBI:29105"/>
    </cofactor>
    <text evidence="7">Binds 1 zinc ion per subunit.</text>
</comment>
<dbReference type="GO" id="GO:0046872">
    <property type="term" value="F:metal ion binding"/>
    <property type="evidence" value="ECO:0007669"/>
    <property type="project" value="UniProtKB-KW"/>
</dbReference>
<evidence type="ECO:0000256" key="6">
    <source>
        <dbReference type="PIRSR" id="PIRSR600841-1"/>
    </source>
</evidence>
<feature type="binding site" evidence="7">
    <location>
        <position position="202"/>
    </location>
    <ligand>
        <name>Zn(2+)</name>
        <dbReference type="ChEBI" id="CHEBI:29105"/>
    </ligand>
</feature>
<dbReference type="RefSeq" id="WP_046006898.1">
    <property type="nucleotide sequence ID" value="NZ_JXYA01000058.1"/>
</dbReference>
<feature type="disulfide bond" evidence="8">
    <location>
        <begin position="244"/>
        <end position="290"/>
    </location>
</feature>
<protein>
    <submittedName>
        <fullName evidence="11">Peptidase M23</fullName>
    </submittedName>
</protein>
<dbReference type="PANTHER" id="PTHR21666:SF288">
    <property type="entry name" value="CELL DIVISION PROTEIN YTFB"/>
    <property type="match status" value="1"/>
</dbReference>
<proteinExistence type="predicted"/>
<dbReference type="PRINTS" id="PR00933">
    <property type="entry name" value="BLYTICPTASE"/>
</dbReference>
<evidence type="ECO:0000259" key="10">
    <source>
        <dbReference type="Pfam" id="PF01551"/>
    </source>
</evidence>
<evidence type="ECO:0000256" key="3">
    <source>
        <dbReference type="ARBA" id="ARBA00022801"/>
    </source>
</evidence>
<keyword evidence="12" id="KW-1185">Reference proteome</keyword>
<feature type="signal peptide" evidence="9">
    <location>
        <begin position="1"/>
        <end position="20"/>
    </location>
</feature>
<organism evidence="11 12">
    <name type="scientific">Pseudoalteromonas rubra</name>
    <dbReference type="NCBI Taxonomy" id="43658"/>
    <lineage>
        <taxon>Bacteria</taxon>
        <taxon>Pseudomonadati</taxon>
        <taxon>Pseudomonadota</taxon>
        <taxon>Gammaproteobacteria</taxon>
        <taxon>Alteromonadales</taxon>
        <taxon>Pseudoalteromonadaceae</taxon>
        <taxon>Pseudoalteromonas</taxon>
    </lineage>
</organism>
<accession>A0A0F4QE39</accession>
<keyword evidence="4 7" id="KW-0862">Zinc</keyword>
<keyword evidence="3" id="KW-0378">Hydrolase</keyword>
<reference evidence="11 12" key="1">
    <citation type="journal article" date="2015" name="BMC Genomics">
        <title>Genome mining reveals unlocked bioactive potential of marine Gram-negative bacteria.</title>
        <authorList>
            <person name="Machado H."/>
            <person name="Sonnenschein E.C."/>
            <person name="Melchiorsen J."/>
            <person name="Gram L."/>
        </authorList>
    </citation>
    <scope>NUCLEOTIDE SEQUENCE [LARGE SCALE GENOMIC DNA]</scope>
    <source>
        <strain evidence="11 12">S2471</strain>
    </source>
</reference>
<evidence type="ECO:0000313" key="12">
    <source>
        <dbReference type="Proteomes" id="UP000033452"/>
    </source>
</evidence>
<evidence type="ECO:0000256" key="5">
    <source>
        <dbReference type="ARBA" id="ARBA00023049"/>
    </source>
</evidence>
<dbReference type="EMBL" id="JXYA01000058">
    <property type="protein sequence ID" value="KJZ05936.1"/>
    <property type="molecule type" value="Genomic_DNA"/>
</dbReference>
<dbReference type="OrthoDB" id="6188067at2"/>
<name>A0A0F4QE39_9GAMM</name>
<sequence length="357" mass="40537">MRTLLSLLALSMSFNGFSHSLMPDIDIGKYDASNISDKQTLTWLKDDHFVYRPITYPFQMSDYFSANAHWQPLEEALLHWSAAFGVDPRIILTTLAMSHNWSPASEVSVSSLSIYQQEVKSIANQLSQLFYHFHSQNVQGMSAASYAIASSLNDKDQVTKWQSRYVSWFGKPIKSPERAVTAIPDMQWPWRAGYNWIPNGPHSHTGSGYPLSSIDVAYDWPGWGGQTYSVTAAHEGQVSVFSRCQLRVTHPDGWATNYYHMDGITVSDGDWVNKDQRIGTYASQKNIALCQGGSSTGPHLHFSLLYNGRFQSLQDISFGPYKIDVGRYSYDSNCRYTWMLDTRSNSRKCFWNRVDNP</sequence>
<keyword evidence="1" id="KW-0645">Protease</keyword>
<dbReference type="PATRIC" id="fig|43658.5.peg.4394"/>
<gene>
    <name evidence="11" type="ORF">TW77_20855</name>
</gene>
<dbReference type="Pfam" id="PF01551">
    <property type="entry name" value="Peptidase_M23"/>
    <property type="match status" value="1"/>
</dbReference>
<feature type="active site" description="Proton donor/acceptor" evidence="6">
    <location>
        <position position="260"/>
    </location>
</feature>
<dbReference type="Proteomes" id="UP000033452">
    <property type="component" value="Unassembled WGS sequence"/>
</dbReference>
<dbReference type="SUPFAM" id="SSF51261">
    <property type="entry name" value="Duplicated hybrid motif"/>
    <property type="match status" value="1"/>
</dbReference>
<feature type="domain" description="M23ase beta-sheet core" evidence="10">
    <location>
        <begin position="229"/>
        <end position="309"/>
    </location>
</feature>
<feature type="binding site" evidence="7">
    <location>
        <position position="301"/>
    </location>
    <ligand>
        <name>Zn(2+)</name>
        <dbReference type="ChEBI" id="CHEBI:29105"/>
    </ligand>
</feature>
<dbReference type="InterPro" id="IPR000841">
    <property type="entry name" value="Pept_M23A_Blytic"/>
</dbReference>
<dbReference type="GO" id="GO:0006508">
    <property type="term" value="P:proteolysis"/>
    <property type="evidence" value="ECO:0007669"/>
    <property type="project" value="UniProtKB-KW"/>
</dbReference>
<evidence type="ECO:0000256" key="8">
    <source>
        <dbReference type="PIRSR" id="PIRSR600841-3"/>
    </source>
</evidence>
<evidence type="ECO:0000256" key="9">
    <source>
        <dbReference type="SAM" id="SignalP"/>
    </source>
</evidence>
<feature type="active site" description="Proton donor/acceptor" evidence="6">
    <location>
        <position position="299"/>
    </location>
</feature>
<dbReference type="CDD" id="cd12797">
    <property type="entry name" value="M23_peptidase"/>
    <property type="match status" value="1"/>
</dbReference>
<evidence type="ECO:0000256" key="4">
    <source>
        <dbReference type="ARBA" id="ARBA00022833"/>
    </source>
</evidence>